<dbReference type="GeneID" id="63210181"/>
<reference evidence="2" key="1">
    <citation type="submission" date="2017-09" db="EMBL/GenBank/DDBJ databases">
        <authorList>
            <person name="Ehlers B."/>
            <person name="Leendertz F.H."/>
        </authorList>
    </citation>
    <scope>NUCLEOTIDE SEQUENCE [LARGE SCALE GENOMIC DNA]</scope>
</reference>
<protein>
    <submittedName>
        <fullName evidence="1">Uncharacterized protein</fullName>
    </submittedName>
</protein>
<evidence type="ECO:0000313" key="2">
    <source>
        <dbReference type="Proteomes" id="UP000229090"/>
    </source>
</evidence>
<dbReference type="RefSeq" id="YP_010013568.1">
    <property type="nucleotide sequence ID" value="NC_053512.1"/>
</dbReference>
<dbReference type="Proteomes" id="UP000229090">
    <property type="component" value="Segment"/>
</dbReference>
<sequence length="72" mass="8258">MPVIPHPDAPKGPPTSAKEAYIRFLCKWCWEKPYRAGGTECEDCFKARVEAESKGEPFWPVNAYQQQERTTV</sequence>
<accession>A0A2D1GQ28</accession>
<keyword evidence="2" id="KW-1185">Reference proteome</keyword>
<proteinExistence type="predicted"/>
<name>A0A2D1GQ28_9CAUD</name>
<dbReference type="KEGG" id="vg:63210181"/>
<organism evidence="1 2">
    <name type="scientific">Mycobacterium phage Kumao</name>
    <dbReference type="NCBI Taxonomy" id="2041344"/>
    <lineage>
        <taxon>Viruses</taxon>
        <taxon>Duplodnaviria</taxon>
        <taxon>Heunggongvirae</taxon>
        <taxon>Uroviricota</taxon>
        <taxon>Caudoviricetes</taxon>
        <taxon>Vilmaviridae</taxon>
        <taxon>Kumaovirus</taxon>
        <taxon>Kumaovirus kumao</taxon>
    </lineage>
</organism>
<evidence type="ECO:0000313" key="1">
    <source>
        <dbReference type="EMBL" id="ATN94041.1"/>
    </source>
</evidence>
<dbReference type="EMBL" id="MG009575">
    <property type="protein sequence ID" value="ATN94041.1"/>
    <property type="molecule type" value="Genomic_DNA"/>
</dbReference>
<gene>
    <name evidence="1" type="primary">78</name>
    <name evidence="1" type="ORF">SEA_KUMAO_78</name>
</gene>